<feature type="binding site" evidence="9">
    <location>
        <position position="121"/>
    </location>
    <ligand>
        <name>Mg(2+)</name>
        <dbReference type="ChEBI" id="CHEBI:18420"/>
    </ligand>
</feature>
<gene>
    <name evidence="9" type="primary">rnc</name>
    <name evidence="12" type="ordered locus">Ppro_1778</name>
</gene>
<dbReference type="SUPFAM" id="SSF69065">
    <property type="entry name" value="RNase III domain-like"/>
    <property type="match status" value="1"/>
</dbReference>
<dbReference type="EMBL" id="CP000482">
    <property type="protein sequence ID" value="ABK99390.1"/>
    <property type="molecule type" value="Genomic_DNA"/>
</dbReference>
<dbReference type="Pfam" id="PF14622">
    <property type="entry name" value="Ribonucleas_3_3"/>
    <property type="match status" value="1"/>
</dbReference>
<keyword evidence="9" id="KW-0963">Cytoplasm</keyword>
<dbReference type="GO" id="GO:0046872">
    <property type="term" value="F:metal ion binding"/>
    <property type="evidence" value="ECO:0007669"/>
    <property type="project" value="UniProtKB-KW"/>
</dbReference>
<dbReference type="GO" id="GO:0006364">
    <property type="term" value="P:rRNA processing"/>
    <property type="evidence" value="ECO:0007669"/>
    <property type="project" value="UniProtKB-UniRule"/>
</dbReference>
<keyword evidence="9" id="KW-0699">rRNA-binding</keyword>
<feature type="active site" evidence="9">
    <location>
        <position position="49"/>
    </location>
</feature>
<evidence type="ECO:0000256" key="5">
    <source>
        <dbReference type="ARBA" id="ARBA00022722"/>
    </source>
</evidence>
<dbReference type="FunFam" id="1.10.1520.10:FF:000001">
    <property type="entry name" value="Ribonuclease 3"/>
    <property type="match status" value="1"/>
</dbReference>
<evidence type="ECO:0000256" key="6">
    <source>
        <dbReference type="ARBA" id="ARBA00022759"/>
    </source>
</evidence>
<dbReference type="PROSITE" id="PS50137">
    <property type="entry name" value="DS_RBD"/>
    <property type="match status" value="1"/>
</dbReference>
<dbReference type="GO" id="GO:0008033">
    <property type="term" value="P:tRNA processing"/>
    <property type="evidence" value="ECO:0007669"/>
    <property type="project" value="UniProtKB-KW"/>
</dbReference>
<evidence type="ECO:0000313" key="12">
    <source>
        <dbReference type="EMBL" id="ABK99390.1"/>
    </source>
</evidence>
<evidence type="ECO:0000256" key="7">
    <source>
        <dbReference type="ARBA" id="ARBA00022801"/>
    </source>
</evidence>
<evidence type="ECO:0000259" key="10">
    <source>
        <dbReference type="PROSITE" id="PS50137"/>
    </source>
</evidence>
<dbReference type="FunFam" id="3.30.160.20:FF:000007">
    <property type="entry name" value="Double-stranded RNA-binding protein Staufen homolog 1"/>
    <property type="match status" value="1"/>
</dbReference>
<dbReference type="GO" id="GO:0004525">
    <property type="term" value="F:ribonuclease III activity"/>
    <property type="evidence" value="ECO:0007669"/>
    <property type="project" value="UniProtKB-UniRule"/>
</dbReference>
<dbReference type="CDD" id="cd00593">
    <property type="entry name" value="RIBOc"/>
    <property type="match status" value="1"/>
</dbReference>
<dbReference type="Proteomes" id="UP000006732">
    <property type="component" value="Chromosome"/>
</dbReference>
<dbReference type="PANTHER" id="PTHR11207">
    <property type="entry name" value="RIBONUCLEASE III"/>
    <property type="match status" value="1"/>
</dbReference>
<dbReference type="InterPro" id="IPR000999">
    <property type="entry name" value="RNase_III_dom"/>
</dbReference>
<dbReference type="PROSITE" id="PS50142">
    <property type="entry name" value="RNASE_3_2"/>
    <property type="match status" value="1"/>
</dbReference>
<keyword evidence="8 9" id="KW-0694">RNA-binding</keyword>
<dbReference type="SUPFAM" id="SSF54768">
    <property type="entry name" value="dsRNA-binding domain-like"/>
    <property type="match status" value="1"/>
</dbReference>
<dbReference type="InterPro" id="IPR014720">
    <property type="entry name" value="dsRBD_dom"/>
</dbReference>
<feature type="binding site" evidence="9">
    <location>
        <position position="118"/>
    </location>
    <ligand>
        <name>Mg(2+)</name>
        <dbReference type="ChEBI" id="CHEBI:18420"/>
    </ligand>
</feature>
<feature type="domain" description="DRBM" evidence="10">
    <location>
        <begin position="159"/>
        <end position="228"/>
    </location>
</feature>
<dbReference type="STRING" id="338966.Ppro_1778"/>
<dbReference type="eggNOG" id="COG0571">
    <property type="taxonomic scope" value="Bacteria"/>
</dbReference>
<dbReference type="GO" id="GO:0010468">
    <property type="term" value="P:regulation of gene expression"/>
    <property type="evidence" value="ECO:0007669"/>
    <property type="project" value="TreeGrafter"/>
</dbReference>
<proteinExistence type="inferred from homology"/>
<dbReference type="GO" id="GO:0006397">
    <property type="term" value="P:mRNA processing"/>
    <property type="evidence" value="ECO:0007669"/>
    <property type="project" value="UniProtKB-UniRule"/>
</dbReference>
<organism evidence="12 13">
    <name type="scientific">Pelobacter propionicus (strain DSM 2379 / NBRC 103807 / OttBd1)</name>
    <dbReference type="NCBI Taxonomy" id="338966"/>
    <lineage>
        <taxon>Bacteria</taxon>
        <taxon>Pseudomonadati</taxon>
        <taxon>Thermodesulfobacteriota</taxon>
        <taxon>Desulfuromonadia</taxon>
        <taxon>Desulfuromonadales</taxon>
        <taxon>Desulfuromonadaceae</taxon>
        <taxon>Pelobacter</taxon>
    </lineage>
</organism>
<keyword evidence="9" id="KW-0479">Metal-binding</keyword>
<comment type="similarity">
    <text evidence="2">Belongs to the ribonuclease III family.</text>
</comment>
<dbReference type="EC" id="3.1.26.3" evidence="9"/>
<dbReference type="AlphaFoldDB" id="A1APX0"/>
<evidence type="ECO:0000256" key="4">
    <source>
        <dbReference type="ARBA" id="ARBA00022664"/>
    </source>
</evidence>
<feature type="active site" evidence="9">
    <location>
        <position position="121"/>
    </location>
</feature>
<evidence type="ECO:0000256" key="1">
    <source>
        <dbReference type="ARBA" id="ARBA00000109"/>
    </source>
</evidence>
<dbReference type="SMART" id="SM00535">
    <property type="entry name" value="RIBOc"/>
    <property type="match status" value="1"/>
</dbReference>
<name>A1APX0_PELPD</name>
<keyword evidence="7 9" id="KW-0378">Hydrolase</keyword>
<keyword evidence="9" id="KW-0460">Magnesium</keyword>
<evidence type="ECO:0000256" key="8">
    <source>
        <dbReference type="ARBA" id="ARBA00022884"/>
    </source>
</evidence>
<dbReference type="CDD" id="cd10845">
    <property type="entry name" value="DSRM_RNAse_III_family"/>
    <property type="match status" value="1"/>
</dbReference>
<comment type="catalytic activity">
    <reaction evidence="1 9">
        <text>Endonucleolytic cleavage to 5'-phosphomonoester.</text>
        <dbReference type="EC" id="3.1.26.3"/>
    </reaction>
</comment>
<keyword evidence="6 9" id="KW-0255">Endonuclease</keyword>
<keyword evidence="13" id="KW-1185">Reference proteome</keyword>
<protein>
    <recommendedName>
        <fullName evidence="9">Ribonuclease 3</fullName>
        <ecNumber evidence="9">3.1.26.3</ecNumber>
    </recommendedName>
    <alternativeName>
        <fullName evidence="9">Ribonuclease III</fullName>
        <shortName evidence="9">RNase III</shortName>
    </alternativeName>
</protein>
<dbReference type="PANTHER" id="PTHR11207:SF0">
    <property type="entry name" value="RIBONUCLEASE 3"/>
    <property type="match status" value="1"/>
</dbReference>
<dbReference type="Pfam" id="PF00035">
    <property type="entry name" value="dsrm"/>
    <property type="match status" value="1"/>
</dbReference>
<comment type="cofactor">
    <cofactor evidence="9">
        <name>Mg(2+)</name>
        <dbReference type="ChEBI" id="CHEBI:18420"/>
    </cofactor>
</comment>
<dbReference type="InterPro" id="IPR011907">
    <property type="entry name" value="RNase_III"/>
</dbReference>
<dbReference type="GO" id="GO:0005737">
    <property type="term" value="C:cytoplasm"/>
    <property type="evidence" value="ECO:0007669"/>
    <property type="project" value="UniProtKB-SubCell"/>
</dbReference>
<evidence type="ECO:0000259" key="11">
    <source>
        <dbReference type="PROSITE" id="PS50142"/>
    </source>
</evidence>
<dbReference type="GO" id="GO:0003725">
    <property type="term" value="F:double-stranded RNA binding"/>
    <property type="evidence" value="ECO:0007669"/>
    <property type="project" value="TreeGrafter"/>
</dbReference>
<dbReference type="HOGENOM" id="CLU_000907_1_3_7"/>
<dbReference type="OrthoDB" id="9805026at2"/>
<dbReference type="InterPro" id="IPR036389">
    <property type="entry name" value="RNase_III_sf"/>
</dbReference>
<dbReference type="RefSeq" id="WP_011735667.1">
    <property type="nucleotide sequence ID" value="NC_008609.1"/>
</dbReference>
<accession>A1APX0</accession>
<evidence type="ECO:0000256" key="9">
    <source>
        <dbReference type="HAMAP-Rule" id="MF_00104"/>
    </source>
</evidence>
<evidence type="ECO:0000313" key="13">
    <source>
        <dbReference type="Proteomes" id="UP000006732"/>
    </source>
</evidence>
<keyword evidence="3 9" id="KW-0698">rRNA processing</keyword>
<keyword evidence="9" id="KW-0819">tRNA processing</keyword>
<dbReference type="SMART" id="SM00358">
    <property type="entry name" value="DSRM"/>
    <property type="match status" value="1"/>
</dbReference>
<evidence type="ECO:0000256" key="3">
    <source>
        <dbReference type="ARBA" id="ARBA00022552"/>
    </source>
</evidence>
<comment type="subunit">
    <text evidence="9">Homodimer.</text>
</comment>
<keyword evidence="5 9" id="KW-0540">Nuclease</keyword>
<dbReference type="NCBIfam" id="TIGR02191">
    <property type="entry name" value="RNaseIII"/>
    <property type="match status" value="1"/>
</dbReference>
<reference evidence="12 13" key="1">
    <citation type="submission" date="2006-10" db="EMBL/GenBank/DDBJ databases">
        <title>Complete sequence of chromosome of Pelobacter propionicus DSM 2379.</title>
        <authorList>
            <consortium name="US DOE Joint Genome Institute"/>
            <person name="Copeland A."/>
            <person name="Lucas S."/>
            <person name="Lapidus A."/>
            <person name="Barry K."/>
            <person name="Detter J.C."/>
            <person name="Glavina del Rio T."/>
            <person name="Hammon N."/>
            <person name="Israni S."/>
            <person name="Dalin E."/>
            <person name="Tice H."/>
            <person name="Pitluck S."/>
            <person name="Saunders E."/>
            <person name="Brettin T."/>
            <person name="Bruce D."/>
            <person name="Han C."/>
            <person name="Tapia R."/>
            <person name="Schmutz J."/>
            <person name="Larimer F."/>
            <person name="Land M."/>
            <person name="Hauser L."/>
            <person name="Kyrpides N."/>
            <person name="Kim E."/>
            <person name="Lovley D."/>
            <person name="Richardson P."/>
        </authorList>
    </citation>
    <scope>NUCLEOTIDE SEQUENCE [LARGE SCALE GENOMIC DNA]</scope>
    <source>
        <strain evidence="13">DSM 2379 / NBRC 103807 / OttBd1</strain>
    </source>
</reference>
<evidence type="ECO:0000256" key="2">
    <source>
        <dbReference type="ARBA" id="ARBA00010183"/>
    </source>
</evidence>
<feature type="binding site" evidence="9">
    <location>
        <position position="45"/>
    </location>
    <ligand>
        <name>Mg(2+)</name>
        <dbReference type="ChEBI" id="CHEBI:18420"/>
    </ligand>
</feature>
<dbReference type="GO" id="GO:0019843">
    <property type="term" value="F:rRNA binding"/>
    <property type="evidence" value="ECO:0007669"/>
    <property type="project" value="UniProtKB-KW"/>
</dbReference>
<sequence length="234" mass="25577">MASDLAELEREIAYRFIDQAPLLQALTHPSFEHEQAGGGNYQRLEFLGDAVLGMVLAEMLFRRFPDSNEGVLSRLRSQIADQDTLAGIARSFGLGRFVRLGRGEEQGAGRNKDSILADVLEALIAAVYLDGGLKESRRLIQRLFVAILESRGARLRFNDAKSELQELLSARRLPSPVYRLTGESGPPHDRLFIFQVLVDDAVVGEGEGRSKKIAQQAAATQALTAFSAPANASP</sequence>
<feature type="domain" description="RNase III" evidence="11">
    <location>
        <begin position="5"/>
        <end position="132"/>
    </location>
</feature>
<dbReference type="KEGG" id="ppd:Ppro_1778"/>
<comment type="subcellular location">
    <subcellularLocation>
        <location evidence="9">Cytoplasm</location>
    </subcellularLocation>
</comment>
<dbReference type="Gene3D" id="1.10.1520.10">
    <property type="entry name" value="Ribonuclease III domain"/>
    <property type="match status" value="1"/>
</dbReference>
<dbReference type="PROSITE" id="PS00517">
    <property type="entry name" value="RNASE_3_1"/>
    <property type="match status" value="1"/>
</dbReference>
<keyword evidence="4 9" id="KW-0507">mRNA processing</keyword>
<dbReference type="Gene3D" id="3.30.160.20">
    <property type="match status" value="1"/>
</dbReference>
<dbReference type="HAMAP" id="MF_00104">
    <property type="entry name" value="RNase_III"/>
    <property type="match status" value="1"/>
</dbReference>
<comment type="function">
    <text evidence="9">Digests double-stranded RNA. Involved in the processing of primary rRNA transcript to yield the immediate precursors to the large and small rRNAs (23S and 16S). Processes some mRNAs, and tRNAs when they are encoded in the rRNA operon. Processes pre-crRNA and tracrRNA of type II CRISPR loci if present in the organism.</text>
</comment>